<keyword evidence="2" id="KW-1185">Reference proteome</keyword>
<evidence type="ECO:0000313" key="1">
    <source>
        <dbReference type="EMBL" id="KAI8434309.1"/>
    </source>
</evidence>
<dbReference type="Proteomes" id="UP001064048">
    <property type="component" value="Chromosome 21"/>
</dbReference>
<evidence type="ECO:0000313" key="2">
    <source>
        <dbReference type="Proteomes" id="UP001064048"/>
    </source>
</evidence>
<proteinExistence type="predicted"/>
<dbReference type="EMBL" id="CM046121">
    <property type="protein sequence ID" value="KAI8434309.1"/>
    <property type="molecule type" value="Genomic_DNA"/>
</dbReference>
<comment type="caution">
    <text evidence="1">The sequence shown here is derived from an EMBL/GenBank/DDBJ whole genome shotgun (WGS) entry which is preliminary data.</text>
</comment>
<organism evidence="1 2">
    <name type="scientific">Choristoneura fumiferana</name>
    <name type="common">Spruce budworm moth</name>
    <name type="synonym">Archips fumiferana</name>
    <dbReference type="NCBI Taxonomy" id="7141"/>
    <lineage>
        <taxon>Eukaryota</taxon>
        <taxon>Metazoa</taxon>
        <taxon>Ecdysozoa</taxon>
        <taxon>Arthropoda</taxon>
        <taxon>Hexapoda</taxon>
        <taxon>Insecta</taxon>
        <taxon>Pterygota</taxon>
        <taxon>Neoptera</taxon>
        <taxon>Endopterygota</taxon>
        <taxon>Lepidoptera</taxon>
        <taxon>Glossata</taxon>
        <taxon>Ditrysia</taxon>
        <taxon>Tortricoidea</taxon>
        <taxon>Tortricidae</taxon>
        <taxon>Tortricinae</taxon>
        <taxon>Choristoneura</taxon>
    </lineage>
</organism>
<name>A0ACC0KD08_CHOFU</name>
<reference evidence="1 2" key="1">
    <citation type="journal article" date="2022" name="Genome Biol. Evol.">
        <title>The Spruce Budworm Genome: Reconstructing the Evolutionary History of Antifreeze Proteins.</title>
        <authorList>
            <person name="Beliveau C."/>
            <person name="Gagne P."/>
            <person name="Picq S."/>
            <person name="Vernygora O."/>
            <person name="Keeling C.I."/>
            <person name="Pinkney K."/>
            <person name="Doucet D."/>
            <person name="Wen F."/>
            <person name="Johnston J.S."/>
            <person name="Maaroufi H."/>
            <person name="Boyle B."/>
            <person name="Laroche J."/>
            <person name="Dewar K."/>
            <person name="Juretic N."/>
            <person name="Blackburn G."/>
            <person name="Nisole A."/>
            <person name="Brunet B."/>
            <person name="Brandao M."/>
            <person name="Lumley L."/>
            <person name="Duan J."/>
            <person name="Quan G."/>
            <person name="Lucarotti C.J."/>
            <person name="Roe A.D."/>
            <person name="Sperling F.A.H."/>
            <person name="Levesque R.C."/>
            <person name="Cusson M."/>
        </authorList>
    </citation>
    <scope>NUCLEOTIDE SEQUENCE [LARGE SCALE GENOMIC DNA]</scope>
    <source>
        <strain evidence="1">Glfc:IPQL:Cfum</strain>
    </source>
</reference>
<accession>A0ACC0KD08</accession>
<protein>
    <submittedName>
        <fullName evidence="1">Uncharacterized protein</fullName>
    </submittedName>
</protein>
<gene>
    <name evidence="1" type="ORF">MSG28_012390</name>
</gene>
<sequence length="276" mass="31595">MDQWTVVPAEKEICCARQWEREAWGGAMELNQGGSDALRYRYSTALRYLYMCVRIWLEVGHACEPRLLPLGRAPALDWRVWVRGVAGANISTFVQKVVFHLHPEILFTYPKRVLREPPYEIEESGSASIEIPIDVYLKFSTKPRRIHLKRTAAASSCYLTVEKTALIATTNPQKKKKQVYIEPIQNKPVYEKTMLFDECSKCDESRLDFTSSLRGVSMTEDEIKHVSQLYLSYSSYEKSDDALPLPPLSDPIYCIPELPASLRHALSSVEVDYVLQ</sequence>